<proteinExistence type="predicted"/>
<dbReference type="GO" id="GO:0006260">
    <property type="term" value="P:DNA replication"/>
    <property type="evidence" value="ECO:0007669"/>
    <property type="project" value="InterPro"/>
</dbReference>
<sequence length="246" mass="27597">MKFVFSLKIGVCNLKINNMLIILHGDNIVASRAELVRLKDLAKDKEIRDINGKDISESELRQAVESLSLFGSTVLVALENIFSPLGRKEKLIKLYADILIQAGKTATIIIWEPKELGKTALTCLKDANIHLFKTPGIIFAFLDALVPGNARNVIGTYEKAETTEAPELILYMVQNRVRQLIQVKDGITPNRISGWQLSRLTNQGKSFTMDKLLIMHNRLIELEYSFKTGAAPFTLSQLITQFILDL</sequence>
<dbReference type="EMBL" id="LCHM01000010">
    <property type="protein sequence ID" value="KKT38480.1"/>
    <property type="molecule type" value="Genomic_DNA"/>
</dbReference>
<evidence type="ECO:0008006" key="3">
    <source>
        <dbReference type="Google" id="ProtNLM"/>
    </source>
</evidence>
<comment type="caution">
    <text evidence="1">The sequence shown here is derived from an EMBL/GenBank/DDBJ whole genome shotgun (WGS) entry which is preliminary data.</text>
</comment>
<evidence type="ECO:0000313" key="2">
    <source>
        <dbReference type="Proteomes" id="UP000034617"/>
    </source>
</evidence>
<dbReference type="GO" id="GO:0003677">
    <property type="term" value="F:DNA binding"/>
    <property type="evidence" value="ECO:0007669"/>
    <property type="project" value="InterPro"/>
</dbReference>
<dbReference type="Proteomes" id="UP000034617">
    <property type="component" value="Unassembled WGS sequence"/>
</dbReference>
<name>A0A0G1GV22_9BACT</name>
<gene>
    <name evidence="1" type="ORF">UW22_C0010G0016</name>
</gene>
<dbReference type="InterPro" id="IPR027417">
    <property type="entry name" value="P-loop_NTPase"/>
</dbReference>
<organism evidence="1 2">
    <name type="scientific">Candidatus Gottesmanbacteria bacterium GW2011_GWB1_44_11c</name>
    <dbReference type="NCBI Taxonomy" id="1618447"/>
    <lineage>
        <taxon>Bacteria</taxon>
        <taxon>Candidatus Gottesmaniibacteriota</taxon>
    </lineage>
</organism>
<dbReference type="AlphaFoldDB" id="A0A0G1GV22"/>
<dbReference type="Gene3D" id="1.20.272.10">
    <property type="match status" value="1"/>
</dbReference>
<protein>
    <recommendedName>
        <fullName evidence="3">DNA polymerase III delta N-terminal domain-containing protein</fullName>
    </recommendedName>
</protein>
<dbReference type="SUPFAM" id="SSF48019">
    <property type="entry name" value="post-AAA+ oligomerization domain-like"/>
    <property type="match status" value="1"/>
</dbReference>
<dbReference type="Gene3D" id="3.40.50.300">
    <property type="entry name" value="P-loop containing nucleotide triphosphate hydrolases"/>
    <property type="match status" value="1"/>
</dbReference>
<accession>A0A0G1GV22</accession>
<reference evidence="1 2" key="1">
    <citation type="journal article" date="2015" name="Nature">
        <title>rRNA introns, odd ribosomes, and small enigmatic genomes across a large radiation of phyla.</title>
        <authorList>
            <person name="Brown C.T."/>
            <person name="Hug L.A."/>
            <person name="Thomas B.C."/>
            <person name="Sharon I."/>
            <person name="Castelle C.J."/>
            <person name="Singh A."/>
            <person name="Wilkins M.J."/>
            <person name="Williams K.H."/>
            <person name="Banfield J.F."/>
        </authorList>
    </citation>
    <scope>NUCLEOTIDE SEQUENCE [LARGE SCALE GENOMIC DNA]</scope>
</reference>
<dbReference type="InterPro" id="IPR008921">
    <property type="entry name" value="DNA_pol3_clamp-load_cplx_C"/>
</dbReference>
<evidence type="ECO:0000313" key="1">
    <source>
        <dbReference type="EMBL" id="KKT38480.1"/>
    </source>
</evidence>